<dbReference type="EMBL" id="LR796758">
    <property type="protein sequence ID" value="CAB4164011.1"/>
    <property type="molecule type" value="Genomic_DNA"/>
</dbReference>
<evidence type="ECO:0000313" key="3">
    <source>
        <dbReference type="EMBL" id="CAB4187021.1"/>
    </source>
</evidence>
<proteinExistence type="predicted"/>
<gene>
    <name evidence="3" type="ORF">UFOVP1146_367</name>
    <name evidence="4" type="ORF">UFOVP1638_198</name>
    <name evidence="1" type="ORF">UFOVP812_280</name>
    <name evidence="2" type="ORF">UFOVP818_285</name>
</gene>
<accession>A0A6J5T324</accession>
<evidence type="ECO:0000313" key="4">
    <source>
        <dbReference type="EMBL" id="CAB4221194.1"/>
    </source>
</evidence>
<reference evidence="4" key="1">
    <citation type="submission" date="2020-05" db="EMBL/GenBank/DDBJ databases">
        <authorList>
            <person name="Chiriac C."/>
            <person name="Salcher M."/>
            <person name="Ghai R."/>
            <person name="Kavagutti S V."/>
        </authorList>
    </citation>
    <scope>NUCLEOTIDE SEQUENCE</scope>
</reference>
<dbReference type="EMBL" id="LR797099">
    <property type="protein sequence ID" value="CAB4187021.1"/>
    <property type="molecule type" value="Genomic_DNA"/>
</dbReference>
<dbReference type="EMBL" id="LR797502">
    <property type="protein sequence ID" value="CAB4221194.1"/>
    <property type="molecule type" value="Genomic_DNA"/>
</dbReference>
<evidence type="ECO:0000313" key="2">
    <source>
        <dbReference type="EMBL" id="CAB4165749.1"/>
    </source>
</evidence>
<protein>
    <submittedName>
        <fullName evidence="4">Uncharacterized protein</fullName>
    </submittedName>
</protein>
<sequence length="289" mass="33649">MKHINLPDQDPPSHRMFKEVNIPPFSIPNVHLPNVAVYDNLLDEKFHKEVYNYIIDQVWCEAWGAIPFEVQLRRPSDWDDSYAHHSYRRRGYMQPRCPLGSDENSIQRDHPIIYKLWQSINSHLDNRYEITGTTEGMHWNKKCPDTLKPDLKPGWRVYANGQGNDRMAAGAAIHRDTPNLADENTVTIIWVASLEWYPSWGQEITFYPEDPTGETGDHQQFFKGERNQNRNFRIGWPDDGKTVSVKPNRLIVYDGRTLHSTATAKNSDITIQNRRIVFRARLKNTVPPT</sequence>
<organism evidence="4">
    <name type="scientific">uncultured Caudovirales phage</name>
    <dbReference type="NCBI Taxonomy" id="2100421"/>
    <lineage>
        <taxon>Viruses</taxon>
        <taxon>Duplodnaviria</taxon>
        <taxon>Heunggongvirae</taxon>
        <taxon>Uroviricota</taxon>
        <taxon>Caudoviricetes</taxon>
        <taxon>Peduoviridae</taxon>
        <taxon>Maltschvirus</taxon>
        <taxon>Maltschvirus maltsch</taxon>
    </lineage>
</organism>
<evidence type="ECO:0000313" key="1">
    <source>
        <dbReference type="EMBL" id="CAB4164011.1"/>
    </source>
</evidence>
<dbReference type="EMBL" id="LR796776">
    <property type="protein sequence ID" value="CAB4165749.1"/>
    <property type="molecule type" value="Genomic_DNA"/>
</dbReference>
<name>A0A6J5T324_9CAUD</name>